<sequence length="65" mass="7017">MEKVFVYNYLVGMKVAALLLVAGVWPEGPSSRGVRRWPYINFLSIACPAGAAGYPANISVSMVVE</sequence>
<organism evidence="2 3">
    <name type="scientific">Burkholderia contaminans</name>
    <dbReference type="NCBI Taxonomy" id="488447"/>
    <lineage>
        <taxon>Bacteria</taxon>
        <taxon>Pseudomonadati</taxon>
        <taxon>Pseudomonadota</taxon>
        <taxon>Betaproteobacteria</taxon>
        <taxon>Burkholderiales</taxon>
        <taxon>Burkholderiaceae</taxon>
        <taxon>Burkholderia</taxon>
        <taxon>Burkholderia cepacia complex</taxon>
    </lineage>
</organism>
<keyword evidence="1" id="KW-1133">Transmembrane helix</keyword>
<reference evidence="2" key="1">
    <citation type="submission" date="2021-01" db="EMBL/GenBank/DDBJ databases">
        <title>Outbreak of Burkholderia contaminns endophthalmitis traced to a clinical ventilation system.</title>
        <authorList>
            <person name="Lipuma J."/>
            <person name="Spilker T."/>
            <person name="Kratholm J."/>
        </authorList>
    </citation>
    <scope>NUCLEOTIDE SEQUENCE</scope>
    <source>
        <strain evidence="2">HI4954</strain>
    </source>
</reference>
<dbReference type="AlphaFoldDB" id="A0AAP1V5G0"/>
<evidence type="ECO:0000256" key="1">
    <source>
        <dbReference type="SAM" id="Phobius"/>
    </source>
</evidence>
<dbReference type="Proteomes" id="UP000611459">
    <property type="component" value="Unassembled WGS sequence"/>
</dbReference>
<comment type="caution">
    <text evidence="2">The sequence shown here is derived from an EMBL/GenBank/DDBJ whole genome shotgun (WGS) entry which is preliminary data.</text>
</comment>
<feature type="transmembrane region" description="Helical" evidence="1">
    <location>
        <begin position="6"/>
        <end position="25"/>
    </location>
</feature>
<keyword evidence="1" id="KW-0812">Transmembrane</keyword>
<evidence type="ECO:0000313" key="3">
    <source>
        <dbReference type="Proteomes" id="UP000611459"/>
    </source>
</evidence>
<protein>
    <submittedName>
        <fullName evidence="2">Uncharacterized protein</fullName>
    </submittedName>
</protein>
<accession>A0AAP1V5G0</accession>
<dbReference type="EMBL" id="JAENIB010000007">
    <property type="protein sequence ID" value="MBK1932225.1"/>
    <property type="molecule type" value="Genomic_DNA"/>
</dbReference>
<evidence type="ECO:0000313" key="2">
    <source>
        <dbReference type="EMBL" id="MBK1932225.1"/>
    </source>
</evidence>
<feature type="transmembrane region" description="Helical" evidence="1">
    <location>
        <begin position="37"/>
        <end position="56"/>
    </location>
</feature>
<dbReference type="RefSeq" id="WP_174956901.1">
    <property type="nucleotide sequence ID" value="NZ_JAENHZ010000008.1"/>
</dbReference>
<gene>
    <name evidence="2" type="ORF">JIN94_20245</name>
</gene>
<keyword evidence="1" id="KW-0472">Membrane</keyword>
<proteinExistence type="predicted"/>
<name>A0AAP1V5G0_9BURK</name>